<reference evidence="4" key="1">
    <citation type="journal article" date="2019" name="Sci. Rep.">
        <title>Draft genome of Tanacetum cinerariifolium, the natural source of mosquito coil.</title>
        <authorList>
            <person name="Yamashiro T."/>
            <person name="Shiraishi A."/>
            <person name="Satake H."/>
            <person name="Nakayama K."/>
        </authorList>
    </citation>
    <scope>NUCLEOTIDE SEQUENCE</scope>
</reference>
<organism evidence="4">
    <name type="scientific">Tanacetum cinerariifolium</name>
    <name type="common">Dalmatian daisy</name>
    <name type="synonym">Chrysanthemum cinerariifolium</name>
    <dbReference type="NCBI Taxonomy" id="118510"/>
    <lineage>
        <taxon>Eukaryota</taxon>
        <taxon>Viridiplantae</taxon>
        <taxon>Streptophyta</taxon>
        <taxon>Embryophyta</taxon>
        <taxon>Tracheophyta</taxon>
        <taxon>Spermatophyta</taxon>
        <taxon>Magnoliopsida</taxon>
        <taxon>eudicotyledons</taxon>
        <taxon>Gunneridae</taxon>
        <taxon>Pentapetalae</taxon>
        <taxon>asterids</taxon>
        <taxon>campanulids</taxon>
        <taxon>Asterales</taxon>
        <taxon>Asteraceae</taxon>
        <taxon>Asteroideae</taxon>
        <taxon>Anthemideae</taxon>
        <taxon>Anthemidinae</taxon>
        <taxon>Tanacetum</taxon>
    </lineage>
</organism>
<gene>
    <name evidence="4" type="ORF">Tci_926386</name>
</gene>
<feature type="compositionally biased region" description="Polar residues" evidence="2">
    <location>
        <begin position="42"/>
        <end position="52"/>
    </location>
</feature>
<accession>A0A699X3U4</accession>
<keyword evidence="1" id="KW-0479">Metal-binding</keyword>
<dbReference type="InterPro" id="IPR001878">
    <property type="entry name" value="Znf_CCHC"/>
</dbReference>
<dbReference type="GO" id="GO:0008270">
    <property type="term" value="F:zinc ion binding"/>
    <property type="evidence" value="ECO:0007669"/>
    <property type="project" value="UniProtKB-KW"/>
</dbReference>
<feature type="non-terminal residue" evidence="4">
    <location>
        <position position="98"/>
    </location>
</feature>
<comment type="caution">
    <text evidence="4">The sequence shown here is derived from an EMBL/GenBank/DDBJ whole genome shotgun (WGS) entry which is preliminary data.</text>
</comment>
<proteinExistence type="predicted"/>
<feature type="non-terminal residue" evidence="4">
    <location>
        <position position="1"/>
    </location>
</feature>
<evidence type="ECO:0000313" key="4">
    <source>
        <dbReference type="EMBL" id="GFD54417.1"/>
    </source>
</evidence>
<sequence length="98" mass="10033">VRTKTCFVCGSKSHLIKDCHVYDTVDNFPSVVLKAASVPAGSRNSSASTSAGRSIPAASRNGSASIHAGRSIPAASRNESASIHAGRSILAASRNRPA</sequence>
<dbReference type="GO" id="GO:0003676">
    <property type="term" value="F:nucleic acid binding"/>
    <property type="evidence" value="ECO:0007669"/>
    <property type="project" value="InterPro"/>
</dbReference>
<protein>
    <recommendedName>
        <fullName evidence="3">CCHC-type domain-containing protein</fullName>
    </recommendedName>
</protein>
<keyword evidence="1" id="KW-0863">Zinc-finger</keyword>
<evidence type="ECO:0000259" key="3">
    <source>
        <dbReference type="PROSITE" id="PS50158"/>
    </source>
</evidence>
<dbReference type="AlphaFoldDB" id="A0A699X3U4"/>
<feature type="region of interest" description="Disordered" evidence="2">
    <location>
        <begin position="38"/>
        <end position="98"/>
    </location>
</feature>
<evidence type="ECO:0000256" key="2">
    <source>
        <dbReference type="SAM" id="MobiDB-lite"/>
    </source>
</evidence>
<dbReference type="PROSITE" id="PS50158">
    <property type="entry name" value="ZF_CCHC"/>
    <property type="match status" value="1"/>
</dbReference>
<name>A0A699X3U4_TANCI</name>
<dbReference type="EMBL" id="BKCJ011805630">
    <property type="protein sequence ID" value="GFD54417.1"/>
    <property type="molecule type" value="Genomic_DNA"/>
</dbReference>
<feature type="domain" description="CCHC-type" evidence="3">
    <location>
        <begin position="6"/>
        <end position="19"/>
    </location>
</feature>
<keyword evidence="1" id="KW-0862">Zinc</keyword>
<evidence type="ECO:0000256" key="1">
    <source>
        <dbReference type="PROSITE-ProRule" id="PRU00047"/>
    </source>
</evidence>